<dbReference type="SMART" id="SM00267">
    <property type="entry name" value="GGDEF"/>
    <property type="match status" value="1"/>
</dbReference>
<comment type="caution">
    <text evidence="4">The sequence shown here is derived from an EMBL/GenBank/DDBJ whole genome shotgun (WGS) entry which is preliminary data.</text>
</comment>
<organism evidence="4 6">
    <name type="scientific">Pseudomonas cannabina</name>
    <dbReference type="NCBI Taxonomy" id="86840"/>
    <lineage>
        <taxon>Bacteria</taxon>
        <taxon>Pseudomonadati</taxon>
        <taxon>Pseudomonadota</taxon>
        <taxon>Gammaproteobacteria</taxon>
        <taxon>Pseudomonadales</taxon>
        <taxon>Pseudomonadaceae</taxon>
        <taxon>Pseudomonas</taxon>
    </lineage>
</organism>
<dbReference type="Gene3D" id="3.30.70.270">
    <property type="match status" value="1"/>
</dbReference>
<dbReference type="Pfam" id="PF00563">
    <property type="entry name" value="EAL"/>
    <property type="match status" value="1"/>
</dbReference>
<dbReference type="CDD" id="cd01949">
    <property type="entry name" value="GGDEF"/>
    <property type="match status" value="1"/>
</dbReference>
<reference evidence="5 7" key="2">
    <citation type="submission" date="2018-08" db="EMBL/GenBank/DDBJ databases">
        <title>Recombination of ecologically and evolutionarily significant loci maintains genetic cohesion in the Pseudomonas syringae species complex.</title>
        <authorList>
            <person name="Dillon M."/>
            <person name="Thakur S."/>
            <person name="Almeida R.N.D."/>
            <person name="Weir B.S."/>
            <person name="Guttman D.S."/>
        </authorList>
    </citation>
    <scope>NUCLEOTIDE SEQUENCE [LARGE SCALE GENOMIC DNA]</scope>
    <source>
        <strain evidence="5 7">ICMP 2821</strain>
    </source>
</reference>
<dbReference type="SMART" id="SM00052">
    <property type="entry name" value="EAL"/>
    <property type="match status" value="1"/>
</dbReference>
<feature type="domain" description="EAL" evidence="2">
    <location>
        <begin position="273"/>
        <end position="521"/>
    </location>
</feature>
<evidence type="ECO:0000256" key="1">
    <source>
        <dbReference type="SAM" id="Phobius"/>
    </source>
</evidence>
<evidence type="ECO:0000313" key="4">
    <source>
        <dbReference type="EMBL" id="KPW81616.1"/>
    </source>
</evidence>
<dbReference type="InterPro" id="IPR001633">
    <property type="entry name" value="EAL_dom"/>
</dbReference>
<dbReference type="Pfam" id="PF00990">
    <property type="entry name" value="GGDEF"/>
    <property type="match status" value="1"/>
</dbReference>
<evidence type="ECO:0000313" key="6">
    <source>
        <dbReference type="Proteomes" id="UP000050564"/>
    </source>
</evidence>
<dbReference type="PROSITE" id="PS50883">
    <property type="entry name" value="EAL"/>
    <property type="match status" value="1"/>
</dbReference>
<dbReference type="PANTHER" id="PTHR33121:SF79">
    <property type="entry name" value="CYCLIC DI-GMP PHOSPHODIESTERASE PDED-RELATED"/>
    <property type="match status" value="1"/>
</dbReference>
<dbReference type="Proteomes" id="UP000281372">
    <property type="component" value="Unassembled WGS sequence"/>
</dbReference>
<accession>A0A0P9LU40</accession>
<dbReference type="InterPro" id="IPR050706">
    <property type="entry name" value="Cyclic-di-GMP_PDE-like"/>
</dbReference>
<feature type="transmembrane region" description="Helical" evidence="1">
    <location>
        <begin position="12"/>
        <end position="32"/>
    </location>
</feature>
<evidence type="ECO:0000313" key="5">
    <source>
        <dbReference type="EMBL" id="RMN38147.1"/>
    </source>
</evidence>
<dbReference type="EMBL" id="LJPX01000019">
    <property type="protein sequence ID" value="KPW81616.1"/>
    <property type="molecule type" value="Genomic_DNA"/>
</dbReference>
<proteinExistence type="predicted"/>
<feature type="transmembrane region" description="Helical" evidence="1">
    <location>
        <begin position="58"/>
        <end position="79"/>
    </location>
</feature>
<dbReference type="InterPro" id="IPR000160">
    <property type="entry name" value="GGDEF_dom"/>
</dbReference>
<dbReference type="InterPro" id="IPR035919">
    <property type="entry name" value="EAL_sf"/>
</dbReference>
<feature type="domain" description="GGDEF" evidence="3">
    <location>
        <begin position="131"/>
        <end position="264"/>
    </location>
</feature>
<keyword evidence="1" id="KW-0812">Transmembrane</keyword>
<reference evidence="4 6" key="1">
    <citation type="submission" date="2015-09" db="EMBL/GenBank/DDBJ databases">
        <title>Genome announcement of multiple Pseudomonas syringae strains.</title>
        <authorList>
            <person name="Thakur S."/>
            <person name="Wang P.W."/>
            <person name="Gong Y."/>
            <person name="Weir B.S."/>
            <person name="Guttman D.S."/>
        </authorList>
    </citation>
    <scope>NUCLEOTIDE SEQUENCE [LARGE SCALE GENOMIC DNA]</scope>
    <source>
        <strain evidence="4 6">ICMP2823</strain>
    </source>
</reference>
<dbReference type="SUPFAM" id="SSF55073">
    <property type="entry name" value="Nucleotide cyclase"/>
    <property type="match status" value="1"/>
</dbReference>
<dbReference type="SUPFAM" id="SSF141868">
    <property type="entry name" value="EAL domain-like"/>
    <property type="match status" value="1"/>
</dbReference>
<dbReference type="InterPro" id="IPR043128">
    <property type="entry name" value="Rev_trsase/Diguanyl_cyclase"/>
</dbReference>
<dbReference type="PANTHER" id="PTHR33121">
    <property type="entry name" value="CYCLIC DI-GMP PHOSPHODIESTERASE PDEF"/>
    <property type="match status" value="1"/>
</dbReference>
<dbReference type="NCBIfam" id="TIGR00254">
    <property type="entry name" value="GGDEF"/>
    <property type="match status" value="1"/>
</dbReference>
<evidence type="ECO:0000259" key="2">
    <source>
        <dbReference type="PROSITE" id="PS50883"/>
    </source>
</evidence>
<dbReference type="Gene3D" id="3.20.20.450">
    <property type="entry name" value="EAL domain"/>
    <property type="match status" value="1"/>
</dbReference>
<protein>
    <submittedName>
        <fullName evidence="4">GGDEF domain-containing protein</fullName>
    </submittedName>
</protein>
<dbReference type="CDD" id="cd01948">
    <property type="entry name" value="EAL"/>
    <property type="match status" value="1"/>
</dbReference>
<dbReference type="Proteomes" id="UP000050564">
    <property type="component" value="Unassembled WGS sequence"/>
</dbReference>
<evidence type="ECO:0000313" key="7">
    <source>
        <dbReference type="Proteomes" id="UP000281372"/>
    </source>
</evidence>
<dbReference type="InterPro" id="IPR029787">
    <property type="entry name" value="Nucleotide_cyclase"/>
</dbReference>
<gene>
    <name evidence="4" type="ORF">ALO81_04333</name>
    <name evidence="5" type="ORF">ALQ64_00475</name>
</gene>
<evidence type="ECO:0000259" key="3">
    <source>
        <dbReference type="PROSITE" id="PS50887"/>
    </source>
</evidence>
<dbReference type="GO" id="GO:0071111">
    <property type="term" value="F:cyclic-guanylate-specific phosphodiesterase activity"/>
    <property type="evidence" value="ECO:0007669"/>
    <property type="project" value="InterPro"/>
</dbReference>
<dbReference type="EMBL" id="RBOW01000180">
    <property type="protein sequence ID" value="RMN38147.1"/>
    <property type="molecule type" value="Genomic_DNA"/>
</dbReference>
<sequence length="533" mass="59720">MSFIRSPQMVRKYLYTVLWLYFFSIFLLAVVWEFKLESVAMYMLNLPYDPDFEDAERWRFVLTSTGFALLSMVVPFILLMRLMQRLQGSYNDLLAAQALSDSLARHDPLSGLLNRRVFHEQLVARVQQASVQTAVFLIDLDKFKLINDTHGHAVGDAAICAVADSLREATMGWQASVARLGGDEFGLAVSGDFSQIELATLAESVLANIAASSACLPRMTLTATLGVAISPLDGSDAEILLQRADSAMYRGKNSGRATFHFYEVSYEREQRQQELFAQELRYAIAEKHIQPFYQPIVSLPDQRLAGFELLARWLHPERGIILPLDFIPVAEQLGLIKQLTESLLLQAFDQAREWPSDFTLSINVTSLMIESLDFPDWLEQLAREGNFPLNRLEVEVTENALVANVDSARLNLERLRAMGVSVALDDFGTGYSGLYHLTKLAIDKIKIDRSFFDTSLDNQNEMIKAILALGKSLRMKITAEGVEHEELADWLATHECDFAQGYLFGRPLPLAQVTALLAMNELAGPVRAQARAG</sequence>
<dbReference type="AlphaFoldDB" id="A0A0P9LU40"/>
<name>A0A0P9LU40_PSECA</name>
<keyword evidence="1" id="KW-1133">Transmembrane helix</keyword>
<dbReference type="PROSITE" id="PS50887">
    <property type="entry name" value="GGDEF"/>
    <property type="match status" value="1"/>
</dbReference>
<dbReference type="PATRIC" id="fig|86840.3.peg.456"/>
<keyword evidence="1" id="KW-0472">Membrane</keyword>